<organism evidence="1 2">
    <name type="scientific">Pectobacterium phage PEAT2</name>
    <dbReference type="NCBI Taxonomy" id="2053078"/>
    <lineage>
        <taxon>Viruses</taxon>
        <taxon>Duplodnaviria</taxon>
        <taxon>Heunggongvirae</taxon>
        <taxon>Uroviricota</taxon>
        <taxon>Caudoviricetes</taxon>
        <taxon>Jameshumphriesvirinae</taxon>
        <taxon>Peatvirus</taxon>
        <taxon>Peatvirus peat2</taxon>
    </lineage>
</organism>
<accession>A0A2H4N7E4</accession>
<dbReference type="RefSeq" id="YP_009702209.1">
    <property type="nucleotide sequence ID" value="NC_044940.1"/>
</dbReference>
<protein>
    <submittedName>
        <fullName evidence="1">Transketolase protein</fullName>
    </submittedName>
</protein>
<reference evidence="1 2" key="1">
    <citation type="submission" date="2017-11" db="EMBL/GenBank/DDBJ databases">
        <title>Complete genome sequence of phytopathogenic Pectobacterium atrosepticum bacteriophage Peat2 includes a CRISPR Cas4 nuclease.</title>
        <authorList>
            <person name="Kalischuk M."/>
            <person name="Hachey J."/>
            <person name="Thomas D."/>
            <person name="Kawchuk L."/>
        </authorList>
    </citation>
    <scope>NUCLEOTIDE SEQUENCE [LARGE SCALE GENOMIC DNA]</scope>
</reference>
<evidence type="ECO:0000313" key="1">
    <source>
        <dbReference type="EMBL" id="ATV25107.1"/>
    </source>
</evidence>
<dbReference type="KEGG" id="vg:41901010"/>
<keyword evidence="2" id="KW-1185">Reference proteome</keyword>
<dbReference type="GeneID" id="41901010"/>
<dbReference type="Proteomes" id="UP000241775">
    <property type="component" value="Segment"/>
</dbReference>
<dbReference type="EMBL" id="MG432137">
    <property type="protein sequence ID" value="ATV25107.1"/>
    <property type="molecule type" value="Genomic_DNA"/>
</dbReference>
<proteinExistence type="predicted"/>
<evidence type="ECO:0000313" key="2">
    <source>
        <dbReference type="Proteomes" id="UP000241775"/>
    </source>
</evidence>
<sequence>MYCGMRRVSPLRTILRSQGRCTVPVMMKLWRTRSNAQVCILGDMKMRKLLFCLMLCGTANAAVTAETNESQVANLLFNGCSAQRAQMGVQEIIKQANPGGNPAATDLIIKGYKFGIDYPNVGCNQFFTVVIDQLVKSRSKV</sequence>
<name>A0A2H4N7E4_9CAUD</name>